<accession>A0AAJ8BRG7</accession>
<reference evidence="1" key="2">
    <citation type="submission" date="2025-08" db="UniProtKB">
        <authorList>
            <consortium name="RefSeq"/>
        </authorList>
    </citation>
    <scope>IDENTIFICATION</scope>
</reference>
<dbReference type="KEGG" id="ang:An15g03450"/>
<organism evidence="1">
    <name type="scientific">Aspergillus niger</name>
    <dbReference type="NCBI Taxonomy" id="5061"/>
    <lineage>
        <taxon>Eukaryota</taxon>
        <taxon>Fungi</taxon>
        <taxon>Dikarya</taxon>
        <taxon>Ascomycota</taxon>
        <taxon>Pezizomycotina</taxon>
        <taxon>Eurotiomycetes</taxon>
        <taxon>Eurotiomycetidae</taxon>
        <taxon>Eurotiales</taxon>
        <taxon>Aspergillaceae</taxon>
        <taxon>Aspergillus</taxon>
        <taxon>Aspergillus subgen. Circumdati</taxon>
    </lineage>
</organism>
<protein>
    <submittedName>
        <fullName evidence="1">Uncharacterized protein</fullName>
    </submittedName>
</protein>
<dbReference type="AlphaFoldDB" id="A0AAJ8BRG7"/>
<dbReference type="RefSeq" id="XP_059602517.1">
    <property type="nucleotide sequence ID" value="XM_059744594.1"/>
</dbReference>
<proteinExistence type="predicted"/>
<name>A0AAJ8BRG7_ASPNG</name>
<dbReference type="GeneID" id="84593159"/>
<reference evidence="1" key="1">
    <citation type="submission" date="2025-02" db="EMBL/GenBank/DDBJ databases">
        <authorList>
            <consortium name="NCBI Genome Project"/>
        </authorList>
    </citation>
    <scope>NUCLEOTIDE SEQUENCE</scope>
</reference>
<dbReference type="VEuPathDB" id="FungiDB:An15g03450"/>
<evidence type="ECO:0000313" key="1">
    <source>
        <dbReference type="RefSeq" id="XP_059602517.1"/>
    </source>
</evidence>
<gene>
    <name evidence="1" type="ORF">An15g03450</name>
</gene>
<sequence>MDAQAVCHEAGSARACWDPATGSCQESTSPVRNYLTGQEKPPSLAPGALHGEIIHTRFLKVWPTSGRWDPSGDTRISRGWQRRGGHHSAAAGAALSKIASWPMLQANEMAASKAPSLAVMDGVTTGSIPGQAGAKGAPVSGPVISWASGSTRWGSQTPVLSHRLSIAHAAGSGSNMAEGKWQYSILVVNEYSTYLSSQSRRALDRLKANQIKNLGGAVCHLSLAVEIVNQLIPDQKTFSCKERFIQSPSGPDPTPTPPPTPAVLTLGRSRAPSTLPPLTVGSMLKPSVLVCLLVVLQKRSCWAAWIVIGLPSDWHAAKENNRSSVEGGEEEESSCRHRWGHASGKTLLADLQWASLGSVVILGMEIPSSTVDHGDKTSRKGQKIHNSAYCRSTQNRRHILSCSMCGRQFDMLQKGVGDKEGMDLAGGIGKVPQLRALGRQGQKERDKRPGRSYIRDHCTCDLRSALVLLLFADAAHCPHAAKTHAAVAVIMLMRSSEAHWGHPMDAWRRVAEPVSTVACPEPPSLAAIIPPWYGVLLAITDNHTPPAKY</sequence>